<evidence type="ECO:0000256" key="8">
    <source>
        <dbReference type="SAM" id="MobiDB-lite"/>
    </source>
</evidence>
<dbReference type="PROSITE" id="PS51450">
    <property type="entry name" value="LRR"/>
    <property type="match status" value="1"/>
</dbReference>
<dbReference type="InterPro" id="IPR000719">
    <property type="entry name" value="Prot_kinase_dom"/>
</dbReference>
<evidence type="ECO:0000313" key="11">
    <source>
        <dbReference type="Proteomes" id="UP000663929"/>
    </source>
</evidence>
<dbReference type="InterPro" id="IPR011009">
    <property type="entry name" value="Kinase-like_dom_sf"/>
</dbReference>
<dbReference type="PANTHER" id="PTHR43289:SF6">
    <property type="entry name" value="SERINE_THREONINE-PROTEIN KINASE NEKL-3"/>
    <property type="match status" value="1"/>
</dbReference>
<dbReference type="EMBL" id="CP071793">
    <property type="protein sequence ID" value="QTD53619.1"/>
    <property type="molecule type" value="Genomic_DNA"/>
</dbReference>
<reference evidence="10" key="1">
    <citation type="submission" date="2021-03" db="EMBL/GenBank/DDBJ databases">
        <title>Acanthopleuribacteraceae sp. M133.</title>
        <authorList>
            <person name="Wang G."/>
        </authorList>
    </citation>
    <scope>NUCLEOTIDE SEQUENCE</scope>
    <source>
        <strain evidence="10">M133</strain>
    </source>
</reference>
<dbReference type="InterPro" id="IPR001611">
    <property type="entry name" value="Leu-rich_rpt"/>
</dbReference>
<keyword evidence="7" id="KW-0175">Coiled coil</keyword>
<evidence type="ECO:0000256" key="7">
    <source>
        <dbReference type="SAM" id="Coils"/>
    </source>
</evidence>
<evidence type="ECO:0000256" key="2">
    <source>
        <dbReference type="ARBA" id="ARBA00022679"/>
    </source>
</evidence>
<dbReference type="PROSITE" id="PS00108">
    <property type="entry name" value="PROTEIN_KINASE_ST"/>
    <property type="match status" value="1"/>
</dbReference>
<keyword evidence="1" id="KW-0433">Leucine-rich repeat</keyword>
<accession>A0A8A4TUI8</accession>
<evidence type="ECO:0000256" key="3">
    <source>
        <dbReference type="ARBA" id="ARBA00022737"/>
    </source>
</evidence>
<dbReference type="KEGG" id="scor:J3U87_14285"/>
<dbReference type="InterPro" id="IPR008271">
    <property type="entry name" value="Ser/Thr_kinase_AS"/>
</dbReference>
<dbReference type="PANTHER" id="PTHR43289">
    <property type="entry name" value="MITOGEN-ACTIVATED PROTEIN KINASE KINASE KINASE 20-RELATED"/>
    <property type="match status" value="1"/>
</dbReference>
<evidence type="ECO:0000256" key="5">
    <source>
        <dbReference type="ARBA" id="ARBA00022777"/>
    </source>
</evidence>
<evidence type="ECO:0000313" key="10">
    <source>
        <dbReference type="EMBL" id="QTD53619.1"/>
    </source>
</evidence>
<dbReference type="SMART" id="SM00220">
    <property type="entry name" value="S_TKc"/>
    <property type="match status" value="1"/>
</dbReference>
<evidence type="ECO:0000256" key="1">
    <source>
        <dbReference type="ARBA" id="ARBA00022614"/>
    </source>
</evidence>
<dbReference type="Proteomes" id="UP000663929">
    <property type="component" value="Chromosome"/>
</dbReference>
<keyword evidence="3" id="KW-0677">Repeat</keyword>
<dbReference type="Gene3D" id="1.10.510.10">
    <property type="entry name" value="Transferase(Phosphotransferase) domain 1"/>
    <property type="match status" value="1"/>
</dbReference>
<keyword evidence="4" id="KW-0547">Nucleotide-binding</keyword>
<keyword evidence="2" id="KW-0808">Transferase</keyword>
<name>A0A8A4TUI8_SULCO</name>
<dbReference type="GO" id="GO:0005524">
    <property type="term" value="F:ATP binding"/>
    <property type="evidence" value="ECO:0007669"/>
    <property type="project" value="UniProtKB-KW"/>
</dbReference>
<gene>
    <name evidence="10" type="ORF">J3U87_14285</name>
</gene>
<feature type="region of interest" description="Disordered" evidence="8">
    <location>
        <begin position="664"/>
        <end position="806"/>
    </location>
</feature>
<dbReference type="RefSeq" id="WP_237383721.1">
    <property type="nucleotide sequence ID" value="NZ_CP071793.1"/>
</dbReference>
<feature type="coiled-coil region" evidence="7">
    <location>
        <begin position="598"/>
        <end position="632"/>
    </location>
</feature>
<feature type="compositionally biased region" description="Low complexity" evidence="8">
    <location>
        <begin position="758"/>
        <end position="770"/>
    </location>
</feature>
<dbReference type="InterPro" id="IPR032675">
    <property type="entry name" value="LRR_dom_sf"/>
</dbReference>
<keyword evidence="5 10" id="KW-0418">Kinase</keyword>
<dbReference type="SUPFAM" id="SSF56112">
    <property type="entry name" value="Protein kinase-like (PK-like)"/>
    <property type="match status" value="1"/>
</dbReference>
<dbReference type="Pfam" id="PF00069">
    <property type="entry name" value="Pkinase"/>
    <property type="match status" value="1"/>
</dbReference>
<feature type="domain" description="Protein kinase" evidence="9">
    <location>
        <begin position="9"/>
        <end position="274"/>
    </location>
</feature>
<dbReference type="Gene3D" id="3.30.200.20">
    <property type="entry name" value="Phosphorylase Kinase, domain 1"/>
    <property type="match status" value="1"/>
</dbReference>
<evidence type="ECO:0000256" key="6">
    <source>
        <dbReference type="ARBA" id="ARBA00022840"/>
    </source>
</evidence>
<protein>
    <submittedName>
        <fullName evidence="10">Protein kinase</fullName>
    </submittedName>
</protein>
<dbReference type="GO" id="GO:0004674">
    <property type="term" value="F:protein serine/threonine kinase activity"/>
    <property type="evidence" value="ECO:0007669"/>
    <property type="project" value="TreeGrafter"/>
</dbReference>
<feature type="compositionally biased region" description="Polar residues" evidence="8">
    <location>
        <begin position="674"/>
        <end position="705"/>
    </location>
</feature>
<keyword evidence="11" id="KW-1185">Reference proteome</keyword>
<dbReference type="SUPFAM" id="SSF52058">
    <property type="entry name" value="L domain-like"/>
    <property type="match status" value="1"/>
</dbReference>
<keyword evidence="6" id="KW-0067">ATP-binding</keyword>
<feature type="compositionally biased region" description="Basic residues" evidence="8">
    <location>
        <begin position="778"/>
        <end position="787"/>
    </location>
</feature>
<proteinExistence type="predicted"/>
<dbReference type="CDD" id="cd14014">
    <property type="entry name" value="STKc_PknB_like"/>
    <property type="match status" value="1"/>
</dbReference>
<evidence type="ECO:0000259" key="9">
    <source>
        <dbReference type="PROSITE" id="PS50011"/>
    </source>
</evidence>
<dbReference type="AlphaFoldDB" id="A0A8A4TUI8"/>
<organism evidence="10 11">
    <name type="scientific">Sulfidibacter corallicola</name>
    <dbReference type="NCBI Taxonomy" id="2818388"/>
    <lineage>
        <taxon>Bacteria</taxon>
        <taxon>Pseudomonadati</taxon>
        <taxon>Acidobacteriota</taxon>
        <taxon>Holophagae</taxon>
        <taxon>Acanthopleuribacterales</taxon>
        <taxon>Acanthopleuribacteraceae</taxon>
        <taxon>Sulfidibacter</taxon>
    </lineage>
</organism>
<feature type="compositionally biased region" description="Low complexity" evidence="8">
    <location>
        <begin position="706"/>
        <end position="727"/>
    </location>
</feature>
<dbReference type="Gene3D" id="3.80.10.10">
    <property type="entry name" value="Ribonuclease Inhibitor"/>
    <property type="match status" value="1"/>
</dbReference>
<sequence>MTQQKIGRYIIEAVQGEGAMGKVYRAFDPVIQRTVAIKKVSFKGIEKENDREKYKENFFREARIAGSLHHPNIVTIHDIGEDQGEPFVVMEYIDGEVLADRLELGEPLTYAACARIISQISYALSVAHERQIVHRDIKPQNIMLDRDESVRILDFGIAKLADAHGGQPGEFLGTPKYASPEQIRNQALDHRSDLFSLGVLAHNLLTGASPFPGSSLDSILYKILNCPPDIQSLPATLGVNDSRFRAIFEKVLFKHPDRRYQSAVQFANDLEDVLKDVDLSSTVRSGRMSPEQEAKVNEFKDQFEKAVAEERLDDARTAVEGLRGEEQDVHEEEKVLAKLSSIVESKREAERQQQVERFRKAFREHIKRGDLEQAEQSIGKLQELSVTVKKERTTLERELDRQAKIAPVRGEYEQAIAASDVDRATGLLADLEAMDAASDDNRGALVALKTRVERELIERDRRVSEYRGLFKEAIANRDVEKAEQQLAGMGELGQNHQDERKALDNLIRIIAEESKARESQADILRALFQEEVARGDLKAAENTLKELRILDEHVGNEIRALNLARRGTSDGDPEIDRSIAEQQTLFRRALEARDVGAAQNALNQLNQLGEDIASLQGELQQLQVESAATERKESGGINKLTLVAGILVVVLVAAGIGMFMSGDGGDTDPKVSPPAQQVQTTPTEPASGTASIDTEGSSTQTPSVQTEDTPGDTQGEGTPGEEGVPGELDPALAASGDLPLNPEQSTEEPDSAEPDPPVVEQAPVQVAAAEKPAEVRPRPKQPPKPKPKGGGSPAAEQPPPDEFSIPDTEFRNYLVREFDRNGNGALSLDEAKSVREINTPGTNSERGNIKNLTGIEHFSSLERLTVAYEQIELVPPLPDGLEVLVLSHNHLSALPPLSTKLRDLDLSHNRLSDDDCAQIAALIWENLDKRGIFIEFNPQEGNKTLKCVRLALESLPPLVELVRIPNEKLSNGERKFVQVEEIIGEKDFDKAQKQLRKLARSDKDTYRYREVFAMYHYSHAEYLKTQNAMRKDIFAQYQTVVDGLAARDRLTEKGAYYLGLCYYALDQKKKAFQTWRDIDKTRFPGLDAYYREADAYLRN</sequence>
<dbReference type="PROSITE" id="PS50011">
    <property type="entry name" value="PROTEIN_KINASE_DOM"/>
    <property type="match status" value="1"/>
</dbReference>
<evidence type="ECO:0000256" key="4">
    <source>
        <dbReference type="ARBA" id="ARBA00022741"/>
    </source>
</evidence>